<sequence length="629" mass="65515">MRDDLLALTPDALAALANRGLVKRATKDLDAGAGPTLEVDGDLVRGRFADGVEVELPAGVPLAAAPCSCGAHGVCRHRIAVVLAYQRRDESAPAFTPWSPGTIDDTALAALLGTRGLAAAKRSHAAGYSVRLRRPTAADPAASAELPSCTVRFLVPGDLAYAHSDATATRRAEFVAHAVWAFREADDRGLLDEVVRFDVAGSAESDRTGLADALELADRVLLDGAAHADPVLDAGLRRAGAELGGRGLHWPAAAVGDLVDQLVAYRERSAHYHPQRVAELVAELHARHRATGARTQVLGADVPAETPLDRVRVTALGCRVSGTVQDRTAEVFFACGPTTLVLRHRWPIAEGESPTGHDLASRRLAGTALASLAASNVVSEAASRNAGRVLRLAKGRVSKTSITPVGRSWEALSDAVLVRDLAAESAVLDRLPPRLVRARVEAELVRVVAVAEVRSTHYFPGAQRLEAVVADELGATATVSATYRGVCPGALDALADALGSGPVLVSGSLRRVGGVLVVDPIAVLTGAGLVVPDLAPLPGVDLVPGYGDQGSDLIGSAVDAALAACAEAAHRGLRHLTPTLRARLDDVAADLRRVGLTGNADAVAAFGREASTRTWVDAQVRLLTTAECR</sequence>
<dbReference type="RefSeq" id="WP_106188719.1">
    <property type="nucleotide sequence ID" value="NZ_PVTF01000005.1"/>
</dbReference>
<dbReference type="EMBL" id="PVTF01000005">
    <property type="protein sequence ID" value="PRY41735.1"/>
    <property type="molecule type" value="Genomic_DNA"/>
</dbReference>
<evidence type="ECO:0000313" key="4">
    <source>
        <dbReference type="Proteomes" id="UP000239494"/>
    </source>
</evidence>
<dbReference type="Proteomes" id="UP000239494">
    <property type="component" value="Unassembled WGS sequence"/>
</dbReference>
<dbReference type="PROSITE" id="PS50966">
    <property type="entry name" value="ZF_SWIM"/>
    <property type="match status" value="1"/>
</dbReference>
<gene>
    <name evidence="3" type="ORF">CLV43_105494</name>
</gene>
<dbReference type="AlphaFoldDB" id="A0A2T0T7U4"/>
<keyword evidence="1" id="KW-0479">Metal-binding</keyword>
<evidence type="ECO:0000256" key="1">
    <source>
        <dbReference type="PROSITE-ProRule" id="PRU00325"/>
    </source>
</evidence>
<name>A0A2T0T7U4_9PSEU</name>
<comment type="caution">
    <text evidence="3">The sequence shown here is derived from an EMBL/GenBank/DDBJ whole genome shotgun (WGS) entry which is preliminary data.</text>
</comment>
<protein>
    <recommendedName>
        <fullName evidence="2">SWIM-type domain-containing protein</fullName>
    </recommendedName>
</protein>
<feature type="domain" description="SWIM-type" evidence="2">
    <location>
        <begin position="52"/>
        <end position="86"/>
    </location>
</feature>
<organism evidence="3 4">
    <name type="scientific">Umezawaea tangerina</name>
    <dbReference type="NCBI Taxonomy" id="84725"/>
    <lineage>
        <taxon>Bacteria</taxon>
        <taxon>Bacillati</taxon>
        <taxon>Actinomycetota</taxon>
        <taxon>Actinomycetes</taxon>
        <taxon>Pseudonocardiales</taxon>
        <taxon>Pseudonocardiaceae</taxon>
        <taxon>Umezawaea</taxon>
    </lineage>
</organism>
<evidence type="ECO:0000313" key="3">
    <source>
        <dbReference type="EMBL" id="PRY41735.1"/>
    </source>
</evidence>
<evidence type="ECO:0000259" key="2">
    <source>
        <dbReference type="PROSITE" id="PS50966"/>
    </source>
</evidence>
<reference evidence="3 4" key="1">
    <citation type="submission" date="2018-03" db="EMBL/GenBank/DDBJ databases">
        <title>Genomic Encyclopedia of Archaeal and Bacterial Type Strains, Phase II (KMG-II): from individual species to whole genera.</title>
        <authorList>
            <person name="Goeker M."/>
        </authorList>
    </citation>
    <scope>NUCLEOTIDE SEQUENCE [LARGE SCALE GENOMIC DNA]</scope>
    <source>
        <strain evidence="3 4">DSM 44720</strain>
    </source>
</reference>
<accession>A0A2T0T7U4</accession>
<keyword evidence="1" id="KW-0862">Zinc</keyword>
<dbReference type="InterPro" id="IPR007527">
    <property type="entry name" value="Znf_SWIM"/>
</dbReference>
<keyword evidence="1" id="KW-0863">Zinc-finger</keyword>
<dbReference type="GO" id="GO:0008270">
    <property type="term" value="F:zinc ion binding"/>
    <property type="evidence" value="ECO:0007669"/>
    <property type="project" value="UniProtKB-KW"/>
</dbReference>
<keyword evidence="4" id="KW-1185">Reference proteome</keyword>
<dbReference type="OrthoDB" id="242553at2"/>
<proteinExistence type="predicted"/>